<reference evidence="1" key="1">
    <citation type="journal article" date="2014" name="Front. Microbiol.">
        <title>High frequency of phylogenetically diverse reductive dehalogenase-homologous genes in deep subseafloor sedimentary metagenomes.</title>
        <authorList>
            <person name="Kawai M."/>
            <person name="Futagami T."/>
            <person name="Toyoda A."/>
            <person name="Takaki Y."/>
            <person name="Nishi S."/>
            <person name="Hori S."/>
            <person name="Arai W."/>
            <person name="Tsubouchi T."/>
            <person name="Morono Y."/>
            <person name="Uchiyama I."/>
            <person name="Ito T."/>
            <person name="Fujiyama A."/>
            <person name="Inagaki F."/>
            <person name="Takami H."/>
        </authorList>
    </citation>
    <scope>NUCLEOTIDE SEQUENCE</scope>
    <source>
        <strain evidence="1">Expedition CK06-06</strain>
    </source>
</reference>
<proteinExistence type="predicted"/>
<comment type="caution">
    <text evidence="1">The sequence shown here is derived from an EMBL/GenBank/DDBJ whole genome shotgun (WGS) entry which is preliminary data.</text>
</comment>
<sequence length="219" mass="25364">MLTTKLSEKFAPIKIEQTTLYKFCPDLPEPKTRDLLVQLSKKEAISNDSYTLSIEASNTIEIQETHCFECGTRLKKNGFNDRIAILDEGLGRYEFRIHRKHCRNCGEITPDYSKLAPKYGNYHENYKRRARQHYMEGLMPSQIKRAFKIDFGIDISKSSIINWVNEVAKPLREMLKNTPVPSSGHWGYDEIHMRIGGEKMYTIDTVDVNTRFIPVAKIS</sequence>
<accession>X1GSX9</accession>
<evidence type="ECO:0000313" key="1">
    <source>
        <dbReference type="EMBL" id="GAH60292.1"/>
    </source>
</evidence>
<feature type="non-terminal residue" evidence="1">
    <location>
        <position position="219"/>
    </location>
</feature>
<dbReference type="AlphaFoldDB" id="X1GSX9"/>
<gene>
    <name evidence="1" type="ORF">S03H2_35065</name>
</gene>
<organism evidence="1">
    <name type="scientific">marine sediment metagenome</name>
    <dbReference type="NCBI Taxonomy" id="412755"/>
    <lineage>
        <taxon>unclassified sequences</taxon>
        <taxon>metagenomes</taxon>
        <taxon>ecological metagenomes</taxon>
    </lineage>
</organism>
<name>X1GSX9_9ZZZZ</name>
<dbReference type="EMBL" id="BARU01021429">
    <property type="protein sequence ID" value="GAH60292.1"/>
    <property type="molecule type" value="Genomic_DNA"/>
</dbReference>
<protein>
    <submittedName>
        <fullName evidence="1">Uncharacterized protein</fullName>
    </submittedName>
</protein>